<proteinExistence type="predicted"/>
<protein>
    <submittedName>
        <fullName evidence="1">Uncharacterized protein</fullName>
    </submittedName>
</protein>
<name>A0A8X7BAU9_TRICX</name>
<evidence type="ECO:0000313" key="2">
    <source>
        <dbReference type="Proteomes" id="UP000887159"/>
    </source>
</evidence>
<gene>
    <name evidence="1" type="primary">NCL1_36380</name>
    <name evidence="1" type="ORF">TNCV_2484701</name>
</gene>
<dbReference type="Proteomes" id="UP000887159">
    <property type="component" value="Unassembled WGS sequence"/>
</dbReference>
<reference evidence="1" key="1">
    <citation type="submission" date="2020-08" db="EMBL/GenBank/DDBJ databases">
        <title>Multicomponent nature underlies the extraordinary mechanical properties of spider dragline silk.</title>
        <authorList>
            <person name="Kono N."/>
            <person name="Nakamura H."/>
            <person name="Mori M."/>
            <person name="Yoshida Y."/>
            <person name="Ohtoshi R."/>
            <person name="Malay A.D."/>
            <person name="Moran D.A.P."/>
            <person name="Tomita M."/>
            <person name="Numata K."/>
            <person name="Arakawa K."/>
        </authorList>
    </citation>
    <scope>NUCLEOTIDE SEQUENCE</scope>
</reference>
<dbReference type="AlphaFoldDB" id="A0A8X7BAU9"/>
<dbReference type="EMBL" id="BMAU01021371">
    <property type="protein sequence ID" value="GFY25350.1"/>
    <property type="molecule type" value="Genomic_DNA"/>
</dbReference>
<accession>A0A8X7BAU9</accession>
<sequence>MDVCKCIGSLRHGGTVNSRQAASPLVRLVEGEARWKTPGHTRSFLPQNWGGTKQNRTVTCMMLRAMANDRRKYLALCRNEFRGPRSDIIRQVALVTT</sequence>
<comment type="caution">
    <text evidence="1">The sequence shown here is derived from an EMBL/GenBank/DDBJ whole genome shotgun (WGS) entry which is preliminary data.</text>
</comment>
<keyword evidence="2" id="KW-1185">Reference proteome</keyword>
<organism evidence="1 2">
    <name type="scientific">Trichonephila clavipes</name>
    <name type="common">Golden silk orbweaver</name>
    <name type="synonym">Nephila clavipes</name>
    <dbReference type="NCBI Taxonomy" id="2585209"/>
    <lineage>
        <taxon>Eukaryota</taxon>
        <taxon>Metazoa</taxon>
        <taxon>Ecdysozoa</taxon>
        <taxon>Arthropoda</taxon>
        <taxon>Chelicerata</taxon>
        <taxon>Arachnida</taxon>
        <taxon>Araneae</taxon>
        <taxon>Araneomorphae</taxon>
        <taxon>Entelegynae</taxon>
        <taxon>Araneoidea</taxon>
        <taxon>Nephilidae</taxon>
        <taxon>Trichonephila</taxon>
    </lineage>
</organism>
<evidence type="ECO:0000313" key="1">
    <source>
        <dbReference type="EMBL" id="GFY25350.1"/>
    </source>
</evidence>